<keyword evidence="13" id="KW-1185">Reference proteome</keyword>
<evidence type="ECO:0000256" key="3">
    <source>
        <dbReference type="ARBA" id="ARBA00022692"/>
    </source>
</evidence>
<dbReference type="PANTHER" id="PTHR24228:SF49">
    <property type="entry name" value="MELATONIN RECEPTOR TYPE 1A-LIKE"/>
    <property type="match status" value="1"/>
</dbReference>
<feature type="transmembrane region" description="Helical" evidence="10">
    <location>
        <begin position="81"/>
        <end position="103"/>
    </location>
</feature>
<evidence type="ECO:0000256" key="10">
    <source>
        <dbReference type="SAM" id="Phobius"/>
    </source>
</evidence>
<feature type="transmembrane region" description="Helical" evidence="10">
    <location>
        <begin position="165"/>
        <end position="195"/>
    </location>
</feature>
<dbReference type="PRINTS" id="PR00237">
    <property type="entry name" value="GPCRRHODOPSN"/>
</dbReference>
<dbReference type="Proteomes" id="UP001066276">
    <property type="component" value="Chromosome 7"/>
</dbReference>
<evidence type="ECO:0000259" key="11">
    <source>
        <dbReference type="PROSITE" id="PS50262"/>
    </source>
</evidence>
<dbReference type="InterPro" id="IPR000276">
    <property type="entry name" value="GPCR_Rhodpsn"/>
</dbReference>
<protein>
    <recommendedName>
        <fullName evidence="11">G-protein coupled receptors family 1 profile domain-containing protein</fullName>
    </recommendedName>
</protein>
<evidence type="ECO:0000256" key="7">
    <source>
        <dbReference type="ARBA" id="ARBA00023170"/>
    </source>
</evidence>
<feature type="domain" description="G-protein coupled receptors family 1 profile" evidence="11">
    <location>
        <begin position="43"/>
        <end position="274"/>
    </location>
</feature>
<keyword evidence="5 9" id="KW-0297">G-protein coupled receptor</keyword>
<name>A0AAV7PJQ6_PLEWA</name>
<feature type="transmembrane region" description="Helical" evidence="10">
    <location>
        <begin position="254"/>
        <end position="277"/>
    </location>
</feature>
<dbReference type="GO" id="GO:0005886">
    <property type="term" value="C:plasma membrane"/>
    <property type="evidence" value="ECO:0007669"/>
    <property type="project" value="UniProtKB-SubCell"/>
</dbReference>
<evidence type="ECO:0000256" key="1">
    <source>
        <dbReference type="ARBA" id="ARBA00004651"/>
    </source>
</evidence>
<comment type="caution">
    <text evidence="12">The sequence shown here is derived from an EMBL/GenBank/DDBJ whole genome shotgun (WGS) entry which is preliminary data.</text>
</comment>
<keyword evidence="2" id="KW-1003">Cell membrane</keyword>
<feature type="transmembrane region" description="Helical" evidence="10">
    <location>
        <begin position="124"/>
        <end position="145"/>
    </location>
</feature>
<evidence type="ECO:0000256" key="2">
    <source>
        <dbReference type="ARBA" id="ARBA00022475"/>
    </source>
</evidence>
<feature type="transmembrane region" description="Helical" evidence="10">
    <location>
        <begin position="216"/>
        <end position="234"/>
    </location>
</feature>
<dbReference type="GO" id="GO:0008502">
    <property type="term" value="F:melatonin receptor activity"/>
    <property type="evidence" value="ECO:0007669"/>
    <property type="project" value="InterPro"/>
</dbReference>
<evidence type="ECO:0000256" key="9">
    <source>
        <dbReference type="RuleBase" id="RU000688"/>
    </source>
</evidence>
<keyword evidence="8 9" id="KW-0807">Transducer</keyword>
<proteinExistence type="inferred from homology"/>
<dbReference type="Gene3D" id="1.20.1070.10">
    <property type="entry name" value="Rhodopsin 7-helix transmembrane proteins"/>
    <property type="match status" value="1"/>
</dbReference>
<evidence type="ECO:0000256" key="6">
    <source>
        <dbReference type="ARBA" id="ARBA00023136"/>
    </source>
</evidence>
<accession>A0AAV7PJQ6</accession>
<dbReference type="PRINTS" id="PR00857">
    <property type="entry name" value="MELATONINR"/>
</dbReference>
<evidence type="ECO:0000313" key="12">
    <source>
        <dbReference type="EMBL" id="KAJ1128401.1"/>
    </source>
</evidence>
<dbReference type="FunFam" id="1.20.1070.10:FF:000557">
    <property type="entry name" value="Melatonin receptor type 1A"/>
    <property type="match status" value="1"/>
</dbReference>
<keyword evidence="4 10" id="KW-1133">Transmembrane helix</keyword>
<dbReference type="EMBL" id="JANPWB010000011">
    <property type="protein sequence ID" value="KAJ1128401.1"/>
    <property type="molecule type" value="Genomic_DNA"/>
</dbReference>
<dbReference type="InterPro" id="IPR000025">
    <property type="entry name" value="Melatonin_rcpt"/>
</dbReference>
<feature type="transmembrane region" description="Helical" evidence="10">
    <location>
        <begin position="38"/>
        <end position="61"/>
    </location>
</feature>
<dbReference type="SUPFAM" id="SSF81321">
    <property type="entry name" value="Family A G protein-coupled receptor-like"/>
    <property type="match status" value="1"/>
</dbReference>
<evidence type="ECO:0000256" key="5">
    <source>
        <dbReference type="ARBA" id="ARBA00023040"/>
    </source>
</evidence>
<keyword evidence="6 10" id="KW-0472">Membrane</keyword>
<dbReference type="PROSITE" id="PS50262">
    <property type="entry name" value="G_PROTEIN_RECEP_F1_2"/>
    <property type="match status" value="1"/>
</dbReference>
<dbReference type="PANTHER" id="PTHR24228">
    <property type="entry name" value="B2 BRADYKININ RECEPTOR/ANGIOTENSIN II RECEPTOR"/>
    <property type="match status" value="1"/>
</dbReference>
<keyword evidence="7 9" id="KW-0675">Receptor</keyword>
<dbReference type="PROSITE" id="PS00237">
    <property type="entry name" value="G_PROTEIN_RECEP_F1_1"/>
    <property type="match status" value="1"/>
</dbReference>
<keyword evidence="3 9" id="KW-0812">Transmembrane</keyword>
<evidence type="ECO:0000256" key="4">
    <source>
        <dbReference type="ARBA" id="ARBA00022989"/>
    </source>
</evidence>
<evidence type="ECO:0000256" key="8">
    <source>
        <dbReference type="ARBA" id="ARBA00023224"/>
    </source>
</evidence>
<dbReference type="Pfam" id="PF00001">
    <property type="entry name" value="7tm_1"/>
    <property type="match status" value="1"/>
</dbReference>
<comment type="subcellular location">
    <subcellularLocation>
        <location evidence="1">Cell membrane</location>
        <topology evidence="1">Multi-pass membrane protein</topology>
    </subcellularLocation>
</comment>
<organism evidence="12 13">
    <name type="scientific">Pleurodeles waltl</name>
    <name type="common">Iberian ribbed newt</name>
    <dbReference type="NCBI Taxonomy" id="8319"/>
    <lineage>
        <taxon>Eukaryota</taxon>
        <taxon>Metazoa</taxon>
        <taxon>Chordata</taxon>
        <taxon>Craniata</taxon>
        <taxon>Vertebrata</taxon>
        <taxon>Euteleostomi</taxon>
        <taxon>Amphibia</taxon>
        <taxon>Batrachia</taxon>
        <taxon>Caudata</taxon>
        <taxon>Salamandroidea</taxon>
        <taxon>Salamandridae</taxon>
        <taxon>Pleurodelinae</taxon>
        <taxon>Pleurodeles</taxon>
    </lineage>
</organism>
<evidence type="ECO:0000313" key="13">
    <source>
        <dbReference type="Proteomes" id="UP001066276"/>
    </source>
</evidence>
<dbReference type="InterPro" id="IPR017452">
    <property type="entry name" value="GPCR_Rhodpsn_7TM"/>
</dbReference>
<reference evidence="12" key="1">
    <citation type="journal article" date="2022" name="bioRxiv">
        <title>Sequencing and chromosome-scale assembly of the giantPleurodeles waltlgenome.</title>
        <authorList>
            <person name="Brown T."/>
            <person name="Elewa A."/>
            <person name="Iarovenko S."/>
            <person name="Subramanian E."/>
            <person name="Araus A.J."/>
            <person name="Petzold A."/>
            <person name="Susuki M."/>
            <person name="Suzuki K.-i.T."/>
            <person name="Hayashi T."/>
            <person name="Toyoda A."/>
            <person name="Oliveira C."/>
            <person name="Osipova E."/>
            <person name="Leigh N.D."/>
            <person name="Simon A."/>
            <person name="Yun M.H."/>
        </authorList>
    </citation>
    <scope>NUCLEOTIDE SEQUENCE</scope>
    <source>
        <strain evidence="12">20211129_DDA</strain>
        <tissue evidence="12">Liver</tissue>
    </source>
</reference>
<comment type="similarity">
    <text evidence="9">Belongs to the G-protein coupled receptor 1 family.</text>
</comment>
<gene>
    <name evidence="12" type="ORF">NDU88_006780</name>
</gene>
<sequence>MAPVRSRRIVGPGFAIHKDMALYGSFKGSGRFSQNVEMVYVCNAFVVSLAIADLVVAFYTYPLVLIAIFHDGWVMGNLHCQISGFLMGLSVISSIFNITAIAVNRYCYICHNLKYDKIFTSTNTLLYVALVWVLTFLALVPNFFVDSLQYDRRVYSCTFAQSASSLYTIVVVVVHFFLPISIVTYCYLRIWMLVIKVRRRVKPDAHLKIKPHDLRNFLTMFVVFVLFAVCWAPLNFIGLSVAVDPALSTSIPGWLFTASYFMAYFNSCLNAVIYGMLNHNFRKEYKRILMTFFHFW</sequence>
<dbReference type="AlphaFoldDB" id="A0AAV7PJQ6"/>